<evidence type="ECO:0000259" key="2">
    <source>
        <dbReference type="PROSITE" id="PS50110"/>
    </source>
</evidence>
<reference evidence="3" key="1">
    <citation type="submission" date="2023-07" db="EMBL/GenBank/DDBJ databases">
        <title>The genome sequence of Rhodocytophaga aerolata KACC 12507.</title>
        <authorList>
            <person name="Zhang X."/>
        </authorList>
    </citation>
    <scope>NUCLEOTIDE SEQUENCE</scope>
    <source>
        <strain evidence="3">KACC 12507</strain>
    </source>
</reference>
<evidence type="ECO:0000313" key="3">
    <source>
        <dbReference type="EMBL" id="MDO1451689.1"/>
    </source>
</evidence>
<evidence type="ECO:0000256" key="1">
    <source>
        <dbReference type="PROSITE-ProRule" id="PRU00169"/>
    </source>
</evidence>
<dbReference type="InterPro" id="IPR007492">
    <property type="entry name" value="LytTR_DNA-bd_dom"/>
</dbReference>
<proteinExistence type="predicted"/>
<comment type="caution">
    <text evidence="3">The sequence shown here is derived from an EMBL/GenBank/DDBJ whole genome shotgun (WGS) entry which is preliminary data.</text>
</comment>
<dbReference type="InterPro" id="IPR001789">
    <property type="entry name" value="Sig_transdc_resp-reg_receiver"/>
</dbReference>
<dbReference type="RefSeq" id="WP_302042486.1">
    <property type="nucleotide sequence ID" value="NZ_JAUKPO010000079.1"/>
</dbReference>
<dbReference type="InterPro" id="IPR046947">
    <property type="entry name" value="LytR-like"/>
</dbReference>
<dbReference type="Gene3D" id="3.40.50.2300">
    <property type="match status" value="1"/>
</dbReference>
<dbReference type="SMART" id="SM00448">
    <property type="entry name" value="REC"/>
    <property type="match status" value="1"/>
</dbReference>
<name>A0ABT8RJQ2_9BACT</name>
<dbReference type="PROSITE" id="PS50110">
    <property type="entry name" value="RESPONSE_REGULATORY"/>
    <property type="match status" value="1"/>
</dbReference>
<dbReference type="EMBL" id="JAUKPO010000079">
    <property type="protein sequence ID" value="MDO1451689.1"/>
    <property type="molecule type" value="Genomic_DNA"/>
</dbReference>
<feature type="modified residue" description="4-aspartylphosphate" evidence="1">
    <location>
        <position position="57"/>
    </location>
</feature>
<sequence>MSKQITAIIVDDERPAREELAFLLKAYKHVQVLALCKNAREAQTEIERLRPDVVFLDIRMSGQSGFDLLAQLNYVPEVIFTTAYEQFALQAFEENALDYLLKPIREERLAKALTRVDEKLSYRQSGSASLNRQLFLKDGIRHYFVQLAEVYLFESWGNYTKFCFGDKEVLQYTTLKEVESWLPAEFIRANRRQMLNKKFIWQITSYQIRNLKIILSNGKEVIVSHRQAAQFRSQFPIVK</sequence>
<accession>A0ABT8RJQ2</accession>
<dbReference type="InterPro" id="IPR011006">
    <property type="entry name" value="CheY-like_superfamily"/>
</dbReference>
<feature type="domain" description="Response regulatory" evidence="2">
    <location>
        <begin position="6"/>
        <end position="117"/>
    </location>
</feature>
<gene>
    <name evidence="3" type="ORF">Q0590_35780</name>
</gene>
<keyword evidence="1" id="KW-0597">Phosphoprotein</keyword>
<dbReference type="Gene3D" id="2.40.50.1020">
    <property type="entry name" value="LytTr DNA-binding domain"/>
    <property type="match status" value="1"/>
</dbReference>
<dbReference type="PANTHER" id="PTHR37299:SF1">
    <property type="entry name" value="STAGE 0 SPORULATION PROTEIN A HOMOLOG"/>
    <property type="match status" value="1"/>
</dbReference>
<dbReference type="Proteomes" id="UP001168528">
    <property type="component" value="Unassembled WGS sequence"/>
</dbReference>
<protein>
    <submittedName>
        <fullName evidence="3">Response regulator</fullName>
    </submittedName>
</protein>
<organism evidence="3 4">
    <name type="scientific">Rhodocytophaga aerolata</name>
    <dbReference type="NCBI Taxonomy" id="455078"/>
    <lineage>
        <taxon>Bacteria</taxon>
        <taxon>Pseudomonadati</taxon>
        <taxon>Bacteroidota</taxon>
        <taxon>Cytophagia</taxon>
        <taxon>Cytophagales</taxon>
        <taxon>Rhodocytophagaceae</taxon>
        <taxon>Rhodocytophaga</taxon>
    </lineage>
</organism>
<dbReference type="SUPFAM" id="SSF52172">
    <property type="entry name" value="CheY-like"/>
    <property type="match status" value="1"/>
</dbReference>
<evidence type="ECO:0000313" key="4">
    <source>
        <dbReference type="Proteomes" id="UP001168528"/>
    </source>
</evidence>
<dbReference type="SMART" id="SM00850">
    <property type="entry name" value="LytTR"/>
    <property type="match status" value="1"/>
</dbReference>
<keyword evidence="4" id="KW-1185">Reference proteome</keyword>
<dbReference type="Pfam" id="PF00072">
    <property type="entry name" value="Response_reg"/>
    <property type="match status" value="1"/>
</dbReference>
<dbReference type="PANTHER" id="PTHR37299">
    <property type="entry name" value="TRANSCRIPTIONAL REGULATOR-RELATED"/>
    <property type="match status" value="1"/>
</dbReference>
<dbReference type="Pfam" id="PF04397">
    <property type="entry name" value="LytTR"/>
    <property type="match status" value="1"/>
</dbReference>